<dbReference type="InterPro" id="IPR050490">
    <property type="entry name" value="Bact_solute-bd_prot1"/>
</dbReference>
<comment type="subcellular location">
    <subcellularLocation>
        <location evidence="1">Periplasm</location>
    </subcellularLocation>
</comment>
<accession>F4LJQ4</accession>
<protein>
    <submittedName>
        <fullName evidence="4">Extracellular solute-binding protein family 1</fullName>
    </submittedName>
</protein>
<dbReference type="Gene3D" id="3.40.190.10">
    <property type="entry name" value="Periplasmic binding protein-like II"/>
    <property type="match status" value="2"/>
</dbReference>
<dbReference type="RefSeq" id="WP_013759137.1">
    <property type="nucleotide sequence ID" value="NC_015500.1"/>
</dbReference>
<dbReference type="Pfam" id="PF01547">
    <property type="entry name" value="SBP_bac_1"/>
    <property type="match status" value="1"/>
</dbReference>
<dbReference type="Proteomes" id="UP000006546">
    <property type="component" value="Chromosome"/>
</dbReference>
<keyword evidence="3" id="KW-0732">Signal</keyword>
<feature type="chain" id="PRO_5003316659" evidence="3">
    <location>
        <begin position="24"/>
        <end position="427"/>
    </location>
</feature>
<evidence type="ECO:0000313" key="4">
    <source>
        <dbReference type="EMBL" id="AEE17434.1"/>
    </source>
</evidence>
<dbReference type="PANTHER" id="PTHR43649">
    <property type="entry name" value="ARABINOSE-BINDING PROTEIN-RELATED"/>
    <property type="match status" value="1"/>
</dbReference>
<dbReference type="KEGG" id="tbe:Trebr_2019"/>
<evidence type="ECO:0000256" key="1">
    <source>
        <dbReference type="ARBA" id="ARBA00004418"/>
    </source>
</evidence>
<dbReference type="PANTHER" id="PTHR43649:SF12">
    <property type="entry name" value="DIACETYLCHITOBIOSE BINDING PROTEIN DASA"/>
    <property type="match status" value="1"/>
</dbReference>
<dbReference type="InterPro" id="IPR006059">
    <property type="entry name" value="SBP"/>
</dbReference>
<dbReference type="OrthoDB" id="9764112at2"/>
<dbReference type="HOGENOM" id="CLU_031285_12_0_12"/>
<dbReference type="eggNOG" id="COG1653">
    <property type="taxonomic scope" value="Bacteria"/>
</dbReference>
<feature type="signal peptide" evidence="3">
    <location>
        <begin position="1"/>
        <end position="23"/>
    </location>
</feature>
<dbReference type="AlphaFoldDB" id="F4LJQ4"/>
<sequence length="427" mass="45521">MKLSKKVILIGLFAVLAMGIVFAGGGKDGKSGKTVVKVLAYGDNSNSEGQSFVRIVEAFEAANPTIDIDYEMLYDEAYHQKVPARLASGDVPHVAYMGADARWGTAWKEAAQQVDMRPYIDQNQYDLSLIPEMGPNGEKYYLPLGTSNACTVVFVNEKLVKELGFDIPKTYDDMKAMVPAAKAKGIEVLSTHGADGWAWGSCVMSALFSRTTGKTDYMSDIASGAKKFTDADVVSGLAFLNQMVKDGVMSQKAVLIDSGTGLSDYSNGKCLMYVTGQWDAGNISPEAQAVTKLIAFPSLPGQKGPDTMAGAWQVGYGITKATVAAGKEVLDASIKFLNYFNSVAEVTQRLRDGAIVAPILKDYKVPADMPAIISEKIALGKYVSCDVIDSTLTGAPNDALNAGMQEIVAGKSTAAQVAAKVESLYSR</sequence>
<dbReference type="EMBL" id="CP002696">
    <property type="protein sequence ID" value="AEE17434.1"/>
    <property type="molecule type" value="Genomic_DNA"/>
</dbReference>
<reference evidence="5" key="1">
    <citation type="submission" date="2011-04" db="EMBL/GenBank/DDBJ databases">
        <title>The complete genome of Treponema brennaborense DSM 12168.</title>
        <authorList>
            <person name="Lucas S."/>
            <person name="Han J."/>
            <person name="Lapidus A."/>
            <person name="Bruce D."/>
            <person name="Goodwin L."/>
            <person name="Pitluck S."/>
            <person name="Peters L."/>
            <person name="Kyrpides N."/>
            <person name="Mavromatis K."/>
            <person name="Ivanova N."/>
            <person name="Mikhailova N."/>
            <person name="Pagani I."/>
            <person name="Teshima H."/>
            <person name="Detter J.C."/>
            <person name="Tapia R."/>
            <person name="Han C."/>
            <person name="Land M."/>
            <person name="Hauser L."/>
            <person name="Markowitz V."/>
            <person name="Cheng J.-F."/>
            <person name="Hugenholtz P."/>
            <person name="Woyke T."/>
            <person name="Wu D."/>
            <person name="Gronow S."/>
            <person name="Wellnitz S."/>
            <person name="Brambilla E."/>
            <person name="Klenk H.-P."/>
            <person name="Eisen J.A."/>
        </authorList>
    </citation>
    <scope>NUCLEOTIDE SEQUENCE [LARGE SCALE GENOMIC DNA]</scope>
    <source>
        <strain evidence="5">DSM 12168 / CIP 105900 / DD5/3</strain>
    </source>
</reference>
<gene>
    <name evidence="4" type="ordered locus">Trebr_2019</name>
</gene>
<evidence type="ECO:0000313" key="5">
    <source>
        <dbReference type="Proteomes" id="UP000006546"/>
    </source>
</evidence>
<comment type="similarity">
    <text evidence="2">Belongs to the bacterial solute-binding protein 1 family.</text>
</comment>
<evidence type="ECO:0000256" key="2">
    <source>
        <dbReference type="ARBA" id="ARBA00008520"/>
    </source>
</evidence>
<dbReference type="GO" id="GO:0042597">
    <property type="term" value="C:periplasmic space"/>
    <property type="evidence" value="ECO:0007669"/>
    <property type="project" value="UniProtKB-SubCell"/>
</dbReference>
<keyword evidence="5" id="KW-1185">Reference proteome</keyword>
<dbReference type="STRING" id="906968.Trebr_2019"/>
<organism evidence="4 5">
    <name type="scientific">Treponema brennaborense (strain DSM 12168 / CIP 105900 / DD5/3)</name>
    <dbReference type="NCBI Taxonomy" id="906968"/>
    <lineage>
        <taxon>Bacteria</taxon>
        <taxon>Pseudomonadati</taxon>
        <taxon>Spirochaetota</taxon>
        <taxon>Spirochaetia</taxon>
        <taxon>Spirochaetales</taxon>
        <taxon>Treponemataceae</taxon>
        <taxon>Treponema</taxon>
    </lineage>
</organism>
<evidence type="ECO:0000256" key="3">
    <source>
        <dbReference type="SAM" id="SignalP"/>
    </source>
</evidence>
<proteinExistence type="inferred from homology"/>
<name>F4LJQ4_TREBD</name>
<dbReference type="SUPFAM" id="SSF53850">
    <property type="entry name" value="Periplasmic binding protein-like II"/>
    <property type="match status" value="1"/>
</dbReference>